<protein>
    <submittedName>
        <fullName evidence="3">Uncharacterized protein LOC120268626</fullName>
    </submittedName>
</protein>
<dbReference type="InterPro" id="IPR057939">
    <property type="entry name" value="TRF2_HOY1_PH"/>
</dbReference>
<dbReference type="Pfam" id="PF24818">
    <property type="entry name" value="PH_TRF2_HOY1"/>
    <property type="match status" value="1"/>
</dbReference>
<dbReference type="PANTHER" id="PTHR33494">
    <property type="entry name" value="OS02G0793800 PROTEIN"/>
    <property type="match status" value="1"/>
</dbReference>
<accession>A0AB40BYU9</accession>
<dbReference type="RefSeq" id="XP_039131877.1">
    <property type="nucleotide sequence ID" value="XM_039275943.1"/>
</dbReference>
<evidence type="ECO:0000313" key="3">
    <source>
        <dbReference type="RefSeq" id="XP_039131877.1"/>
    </source>
</evidence>
<evidence type="ECO:0000313" key="2">
    <source>
        <dbReference type="Proteomes" id="UP001515500"/>
    </source>
</evidence>
<dbReference type="AlphaFoldDB" id="A0AB40BYU9"/>
<organism evidence="2 3">
    <name type="scientific">Dioscorea cayennensis subsp. rotundata</name>
    <name type="common">White Guinea yam</name>
    <name type="synonym">Dioscorea rotundata</name>
    <dbReference type="NCBI Taxonomy" id="55577"/>
    <lineage>
        <taxon>Eukaryota</taxon>
        <taxon>Viridiplantae</taxon>
        <taxon>Streptophyta</taxon>
        <taxon>Embryophyta</taxon>
        <taxon>Tracheophyta</taxon>
        <taxon>Spermatophyta</taxon>
        <taxon>Magnoliopsida</taxon>
        <taxon>Liliopsida</taxon>
        <taxon>Dioscoreales</taxon>
        <taxon>Dioscoreaceae</taxon>
        <taxon>Dioscorea</taxon>
    </lineage>
</organism>
<dbReference type="Proteomes" id="UP001515500">
    <property type="component" value="Chromosome 9"/>
</dbReference>
<gene>
    <name evidence="3" type="primary">LOC120268626</name>
</gene>
<dbReference type="GeneID" id="120268626"/>
<proteinExistence type="predicted"/>
<evidence type="ECO:0000259" key="1">
    <source>
        <dbReference type="Pfam" id="PF24818"/>
    </source>
</evidence>
<reference evidence="3" key="1">
    <citation type="submission" date="2025-08" db="UniProtKB">
        <authorList>
            <consortium name="RefSeq"/>
        </authorList>
    </citation>
    <scope>IDENTIFICATION</scope>
</reference>
<name>A0AB40BYU9_DIOCR</name>
<feature type="domain" description="TRF2/HOY1 PH-like" evidence="1">
    <location>
        <begin position="2"/>
        <end position="72"/>
    </location>
</feature>
<dbReference type="PANTHER" id="PTHR33494:SF1">
    <property type="entry name" value="C2H2-TYPE DOMAIN-CONTAINING PROTEIN-RELATED"/>
    <property type="match status" value="1"/>
</dbReference>
<keyword evidence="2" id="KW-1185">Reference proteome</keyword>
<sequence length="192" mass="22046">MRFDDILNMRANFMEGRTSILRVELKRVPEMGIEKDPERGKHTIWIREEDFTRGQAHVNMIHDVEFEEGILEQHYEKLLIVEPRFRGITQLNSSSQHFNSSMEGSAFKPIRNDVGSLANHANFNNSVVNAQLINRFGSFDDQRQLINEFASIQETLTNNELHFGLSEGARAEITENNSQLVNGTDGAFVFYL</sequence>